<dbReference type="GO" id="GO:0005634">
    <property type="term" value="C:nucleus"/>
    <property type="evidence" value="ECO:0007669"/>
    <property type="project" value="UniProtKB-SubCell"/>
</dbReference>
<keyword evidence="11" id="KW-1185">Reference proteome</keyword>
<evidence type="ECO:0000256" key="2">
    <source>
        <dbReference type="ARBA" id="ARBA00004286"/>
    </source>
</evidence>
<sequence length="269" mass="29493">MATPPQNPLQRNILAQIRVHRSMNTNTFDPRVWADWVQPNYHGRPNPPHNVDECIGDPDPADTCVACGATTACACIYDNWVNHTRTNWINRTTIQPVQSAGFGLFASECIPAGTILDEYCGELVPEDPTVSNEESTYWSNIPCGPRPSPATRYGRPVEIGQCAIDAQNRGSATRFVNHSCVPLAAIFEGRVGTQRRVKYVQTIVDIDEYQEIFVDYGEEWLKAEPHCWCGEKNCRKPNQAGGRRGPPPGGPGGPPPKAVAGRVARAGSV</sequence>
<evidence type="ECO:0000256" key="5">
    <source>
        <dbReference type="ARBA" id="ARBA00022679"/>
    </source>
</evidence>
<dbReference type="InterPro" id="IPR046341">
    <property type="entry name" value="SET_dom_sf"/>
</dbReference>
<proteinExistence type="predicted"/>
<dbReference type="AlphaFoldDB" id="A0A6A5TWU3"/>
<dbReference type="GO" id="GO:0008168">
    <property type="term" value="F:methyltransferase activity"/>
    <property type="evidence" value="ECO:0007669"/>
    <property type="project" value="UniProtKB-KW"/>
</dbReference>
<protein>
    <submittedName>
        <fullName evidence="10">SET domain-containing protein</fullName>
    </submittedName>
</protein>
<evidence type="ECO:0000256" key="8">
    <source>
        <dbReference type="SAM" id="MobiDB-lite"/>
    </source>
</evidence>
<evidence type="ECO:0000256" key="1">
    <source>
        <dbReference type="ARBA" id="ARBA00004123"/>
    </source>
</evidence>
<keyword evidence="5" id="KW-0808">Transferase</keyword>
<dbReference type="GO" id="GO:0032259">
    <property type="term" value="P:methylation"/>
    <property type="evidence" value="ECO:0007669"/>
    <property type="project" value="UniProtKB-KW"/>
</dbReference>
<feature type="compositionally biased region" description="Low complexity" evidence="8">
    <location>
        <begin position="258"/>
        <end position="269"/>
    </location>
</feature>
<keyword evidence="7" id="KW-0539">Nucleus</keyword>
<feature type="compositionally biased region" description="Pro residues" evidence="8">
    <location>
        <begin position="245"/>
        <end position="257"/>
    </location>
</feature>
<dbReference type="InterPro" id="IPR050777">
    <property type="entry name" value="SET2_Histone-Lys_MeTrsfase"/>
</dbReference>
<gene>
    <name evidence="10" type="ORF">CC80DRAFT_507285</name>
</gene>
<evidence type="ECO:0000313" key="10">
    <source>
        <dbReference type="EMBL" id="KAF1953427.1"/>
    </source>
</evidence>
<name>A0A6A5TWU3_9PLEO</name>
<dbReference type="PANTHER" id="PTHR22884">
    <property type="entry name" value="SET DOMAIN PROTEINS"/>
    <property type="match status" value="1"/>
</dbReference>
<evidence type="ECO:0000256" key="7">
    <source>
        <dbReference type="ARBA" id="ARBA00023242"/>
    </source>
</evidence>
<comment type="subcellular location">
    <subcellularLocation>
        <location evidence="2">Chromosome</location>
    </subcellularLocation>
    <subcellularLocation>
        <location evidence="1">Nucleus</location>
    </subcellularLocation>
</comment>
<reference evidence="10" key="1">
    <citation type="journal article" date="2020" name="Stud. Mycol.">
        <title>101 Dothideomycetes genomes: a test case for predicting lifestyles and emergence of pathogens.</title>
        <authorList>
            <person name="Haridas S."/>
            <person name="Albert R."/>
            <person name="Binder M."/>
            <person name="Bloem J."/>
            <person name="Labutti K."/>
            <person name="Salamov A."/>
            <person name="Andreopoulos B."/>
            <person name="Baker S."/>
            <person name="Barry K."/>
            <person name="Bills G."/>
            <person name="Bluhm B."/>
            <person name="Cannon C."/>
            <person name="Castanera R."/>
            <person name="Culley D."/>
            <person name="Daum C."/>
            <person name="Ezra D."/>
            <person name="Gonzalez J."/>
            <person name="Henrissat B."/>
            <person name="Kuo A."/>
            <person name="Liang C."/>
            <person name="Lipzen A."/>
            <person name="Lutzoni F."/>
            <person name="Magnuson J."/>
            <person name="Mondo S."/>
            <person name="Nolan M."/>
            <person name="Ohm R."/>
            <person name="Pangilinan J."/>
            <person name="Park H.-J."/>
            <person name="Ramirez L."/>
            <person name="Alfaro M."/>
            <person name="Sun H."/>
            <person name="Tritt A."/>
            <person name="Yoshinaga Y."/>
            <person name="Zwiers L.-H."/>
            <person name="Turgeon B."/>
            <person name="Goodwin S."/>
            <person name="Spatafora J."/>
            <person name="Crous P."/>
            <person name="Grigoriev I."/>
        </authorList>
    </citation>
    <scope>NUCLEOTIDE SEQUENCE</scope>
    <source>
        <strain evidence="10">CBS 675.92</strain>
    </source>
</reference>
<dbReference type="PROSITE" id="PS50280">
    <property type="entry name" value="SET"/>
    <property type="match status" value="1"/>
</dbReference>
<feature type="region of interest" description="Disordered" evidence="8">
    <location>
        <begin position="238"/>
        <end position="269"/>
    </location>
</feature>
<evidence type="ECO:0000256" key="6">
    <source>
        <dbReference type="ARBA" id="ARBA00022691"/>
    </source>
</evidence>
<dbReference type="OrthoDB" id="308383at2759"/>
<dbReference type="SUPFAM" id="SSF82199">
    <property type="entry name" value="SET domain"/>
    <property type="match status" value="1"/>
</dbReference>
<keyword evidence="6" id="KW-0949">S-adenosyl-L-methionine</keyword>
<keyword evidence="3" id="KW-0158">Chromosome</keyword>
<dbReference type="EMBL" id="ML977004">
    <property type="protein sequence ID" value="KAF1953427.1"/>
    <property type="molecule type" value="Genomic_DNA"/>
</dbReference>
<evidence type="ECO:0000256" key="3">
    <source>
        <dbReference type="ARBA" id="ARBA00022454"/>
    </source>
</evidence>
<evidence type="ECO:0000256" key="4">
    <source>
        <dbReference type="ARBA" id="ARBA00022603"/>
    </source>
</evidence>
<organism evidence="10 11">
    <name type="scientific">Byssothecium circinans</name>
    <dbReference type="NCBI Taxonomy" id="147558"/>
    <lineage>
        <taxon>Eukaryota</taxon>
        <taxon>Fungi</taxon>
        <taxon>Dikarya</taxon>
        <taxon>Ascomycota</taxon>
        <taxon>Pezizomycotina</taxon>
        <taxon>Dothideomycetes</taxon>
        <taxon>Pleosporomycetidae</taxon>
        <taxon>Pleosporales</taxon>
        <taxon>Massarineae</taxon>
        <taxon>Massarinaceae</taxon>
        <taxon>Byssothecium</taxon>
    </lineage>
</organism>
<accession>A0A6A5TWU3</accession>
<dbReference type="Pfam" id="PF00856">
    <property type="entry name" value="SET"/>
    <property type="match status" value="1"/>
</dbReference>
<dbReference type="SMART" id="SM00317">
    <property type="entry name" value="SET"/>
    <property type="match status" value="1"/>
</dbReference>
<dbReference type="Gene3D" id="2.170.270.10">
    <property type="entry name" value="SET domain"/>
    <property type="match status" value="1"/>
</dbReference>
<keyword evidence="4" id="KW-0489">Methyltransferase</keyword>
<dbReference type="Proteomes" id="UP000800035">
    <property type="component" value="Unassembled WGS sequence"/>
</dbReference>
<dbReference type="GO" id="GO:0005694">
    <property type="term" value="C:chromosome"/>
    <property type="evidence" value="ECO:0007669"/>
    <property type="project" value="UniProtKB-SubCell"/>
</dbReference>
<dbReference type="InterPro" id="IPR001214">
    <property type="entry name" value="SET_dom"/>
</dbReference>
<evidence type="ECO:0000259" key="9">
    <source>
        <dbReference type="PROSITE" id="PS50280"/>
    </source>
</evidence>
<evidence type="ECO:0000313" key="11">
    <source>
        <dbReference type="Proteomes" id="UP000800035"/>
    </source>
</evidence>
<feature type="domain" description="SET" evidence="9">
    <location>
        <begin position="92"/>
        <end position="217"/>
    </location>
</feature>